<sequence>MDNSLVLVGRELSQTKLSETSSKLLILAIDFGTTFSGVAYCFPGQQNPIPYVVENWPGAGGLKTPKIPTVVEYDKDDKTKFIWGAQVQKPSDSNIGVKLLLDPDQPLPLHVPTGNVKKIIKSLPKLPQKMAADFMCALHSHAKAEIAKKIASTDLESYEIEYVLSVPAVWSDAAKNATLAAAKEAGIFPVTLIKEPEAAALYTIREQSFELEPQDVIVMCDAGGGTVDLISYEVEQASPTLLVKEIVPGDGAKVGSLALNKRFAAFLEDVIPEDKWDKFKSGQAIVDARKYFDQTVKKDFIGDPDKEYYIRLRGAGLDDDPDNNIQDGEWCMEAATVANIFEPVVVDILKLIREQVRTVQEKQKTVKAIFLVGGFGESRYLLQRVQRDNEAIKVAQPTGAWAAIAKGAALSRLPNNAIVTSVSAVRHYGVAANSLFDPTMDAGQESFVDEFDGTTRVAKMNWHINIGDSIGRAEKIKLPFYRSFSQDYTDNDLVFPVKLYESGDRNAPVYFSNGLRVKENCTLVANVKNLDKSYFIQRFGPAKSTPTDIVLAKHDFSNSALTPYWRLSYDLVVSFKSALMTFSLEIAGKTIGSVEAHFKH</sequence>
<dbReference type="EMBL" id="JANJQO010000270">
    <property type="protein sequence ID" value="KAJ2979579.1"/>
    <property type="molecule type" value="Genomic_DNA"/>
</dbReference>
<protein>
    <submittedName>
        <fullName evidence="1">Uncharacterized protein</fullName>
    </submittedName>
</protein>
<keyword evidence="2" id="KW-1185">Reference proteome</keyword>
<accession>A0ACC1NKZ4</accession>
<evidence type="ECO:0000313" key="1">
    <source>
        <dbReference type="EMBL" id="KAJ2979579.1"/>
    </source>
</evidence>
<reference evidence="1" key="1">
    <citation type="submission" date="2022-08" db="EMBL/GenBank/DDBJ databases">
        <title>Genome Sequence of Lecanicillium fungicola.</title>
        <authorList>
            <person name="Buettner E."/>
        </authorList>
    </citation>
    <scope>NUCLEOTIDE SEQUENCE</scope>
    <source>
        <strain evidence="1">Babe33</strain>
    </source>
</reference>
<name>A0ACC1NKZ4_9HYPO</name>
<comment type="caution">
    <text evidence="1">The sequence shown here is derived from an EMBL/GenBank/DDBJ whole genome shotgun (WGS) entry which is preliminary data.</text>
</comment>
<evidence type="ECO:0000313" key="2">
    <source>
        <dbReference type="Proteomes" id="UP001143910"/>
    </source>
</evidence>
<proteinExistence type="predicted"/>
<gene>
    <name evidence="1" type="ORF">NQ176_g3162</name>
</gene>
<dbReference type="Proteomes" id="UP001143910">
    <property type="component" value="Unassembled WGS sequence"/>
</dbReference>
<organism evidence="1 2">
    <name type="scientific">Zarea fungicola</name>
    <dbReference type="NCBI Taxonomy" id="93591"/>
    <lineage>
        <taxon>Eukaryota</taxon>
        <taxon>Fungi</taxon>
        <taxon>Dikarya</taxon>
        <taxon>Ascomycota</taxon>
        <taxon>Pezizomycotina</taxon>
        <taxon>Sordariomycetes</taxon>
        <taxon>Hypocreomycetidae</taxon>
        <taxon>Hypocreales</taxon>
        <taxon>Cordycipitaceae</taxon>
        <taxon>Zarea</taxon>
    </lineage>
</organism>